<dbReference type="AlphaFoldDB" id="A0A2T4IC34"/>
<dbReference type="Pfam" id="PF00990">
    <property type="entry name" value="GGDEF"/>
    <property type="match status" value="1"/>
</dbReference>
<dbReference type="CDD" id="cd01949">
    <property type="entry name" value="GGDEF"/>
    <property type="match status" value="1"/>
</dbReference>
<feature type="region of interest" description="Disordered" evidence="1">
    <location>
        <begin position="867"/>
        <end position="889"/>
    </location>
</feature>
<dbReference type="Pfam" id="PF08448">
    <property type="entry name" value="PAS_4"/>
    <property type="match status" value="1"/>
</dbReference>
<dbReference type="Gene3D" id="3.30.70.270">
    <property type="match status" value="1"/>
</dbReference>
<dbReference type="InterPro" id="IPR000700">
    <property type="entry name" value="PAS-assoc_C"/>
</dbReference>
<feature type="domain" description="PAS" evidence="2">
    <location>
        <begin position="68"/>
        <end position="120"/>
    </location>
</feature>
<sequence>MSEGRSRIDTLRLRAEMALSRGEAGTGRLDAATAADLSELLHELRVYQAELNIQNQELIASRQAEESVRRRYQLLFSALPLSAFVVDDRGIIEEANDTAARLFGFRSTRTLRQHSLLRLILDGGGVNLMQRLRGVGADTEEGPLYLLFRAHDGATLHVEVYLCALPSDYHLDSRFLVLCLDRSADDELSRTRNIFKTLLDNSDSWIYAFDPQGRCLLANQALLRFLRRSDAEVIGHRRDEWLPAEDADQHAQNDALVMSNRKAILYEEKVHEPGLEVRYYLSNKFPLVGDAGEIIGVGGITNDITESRQKDIRLELAAQVYRSGREGIVITDAEQRIISVNNAFSQITGYEEESVLGEKPSILASGRHPESFYAGMWRAINASGRWAGEIWNRRKSGEVYPEWLSISRVSGANDEPTHYIGVFSDITHRKMAEEEIERLAFYDSLTGTPNRYLLHDRAAQAIRAAERRGKSFAVVFIDLDRFKAVNDVFGHAIGDEVLREVTKRIQQRIRDSDTVCRLSGDEFVLLLDDLNHAQIDCRAAALVEAIGEPMTIGTSEVSVSASIGIALYPHDATAFDELLKQADMAMYQAKSGGRNGWRYFNDEMARSASERLVIEFDLRRAIVNEEMTLRYQPQMELASGRITGVEALLRWQREDGSHVPPDRFIPIAEESGQIIELGRWVLEQAVAARKQWLDEGHKHFVVAVNVSFVQFWRDDFVDEVRTTLARHGLPGELLEIELTERVAMGEPELAVRMMRTLKGLGVRLSIDDFGTGYSSLSYLNTMPIDALKIDRAFIRNIGLESSDEAICRTIIQLAGTIGIGTIAEGVETPHHLAFLAQNGCTAGQGYLFAHPLFGCDLPAELMRRGVTAPGHRSHGRQAPVASHSVQAEE</sequence>
<dbReference type="InterPro" id="IPR001610">
    <property type="entry name" value="PAC"/>
</dbReference>
<dbReference type="SMART" id="SM00091">
    <property type="entry name" value="PAS"/>
    <property type="match status" value="3"/>
</dbReference>
<evidence type="ECO:0000256" key="1">
    <source>
        <dbReference type="SAM" id="MobiDB-lite"/>
    </source>
</evidence>
<dbReference type="InterPro" id="IPR035965">
    <property type="entry name" value="PAS-like_dom_sf"/>
</dbReference>
<dbReference type="SUPFAM" id="SSF55073">
    <property type="entry name" value="Nucleotide cyclase"/>
    <property type="match status" value="1"/>
</dbReference>
<dbReference type="SMART" id="SM00086">
    <property type="entry name" value="PAC"/>
    <property type="match status" value="1"/>
</dbReference>
<dbReference type="Gene3D" id="3.30.450.20">
    <property type="entry name" value="PAS domain"/>
    <property type="match status" value="3"/>
</dbReference>
<organism evidence="6 7">
    <name type="scientific">Pseudothauera lacus</name>
    <dbReference type="NCBI Taxonomy" id="2136175"/>
    <lineage>
        <taxon>Bacteria</taxon>
        <taxon>Pseudomonadati</taxon>
        <taxon>Pseudomonadota</taxon>
        <taxon>Betaproteobacteria</taxon>
        <taxon>Rhodocyclales</taxon>
        <taxon>Zoogloeaceae</taxon>
        <taxon>Pseudothauera</taxon>
    </lineage>
</organism>
<dbReference type="Proteomes" id="UP000241193">
    <property type="component" value="Unassembled WGS sequence"/>
</dbReference>
<name>A0A2T4IC34_9RHOO</name>
<feature type="domain" description="PAS" evidence="2">
    <location>
        <begin position="191"/>
        <end position="235"/>
    </location>
</feature>
<feature type="domain" description="PAS" evidence="2">
    <location>
        <begin position="313"/>
        <end position="371"/>
    </location>
</feature>
<dbReference type="InterPro" id="IPR029787">
    <property type="entry name" value="Nucleotide_cyclase"/>
</dbReference>
<evidence type="ECO:0000259" key="2">
    <source>
        <dbReference type="PROSITE" id="PS50112"/>
    </source>
</evidence>
<dbReference type="NCBIfam" id="TIGR00229">
    <property type="entry name" value="sensory_box"/>
    <property type="match status" value="2"/>
</dbReference>
<keyword evidence="7" id="KW-1185">Reference proteome</keyword>
<dbReference type="SMART" id="SM00267">
    <property type="entry name" value="GGDEF"/>
    <property type="match status" value="1"/>
</dbReference>
<dbReference type="SUPFAM" id="SSF55785">
    <property type="entry name" value="PYP-like sensor domain (PAS domain)"/>
    <property type="match status" value="3"/>
</dbReference>
<dbReference type="InterPro" id="IPR001633">
    <property type="entry name" value="EAL_dom"/>
</dbReference>
<dbReference type="InterPro" id="IPR035919">
    <property type="entry name" value="EAL_sf"/>
</dbReference>
<evidence type="ECO:0000313" key="6">
    <source>
        <dbReference type="EMBL" id="PTD95321.1"/>
    </source>
</evidence>
<comment type="caution">
    <text evidence="6">The sequence shown here is derived from an EMBL/GenBank/DDBJ whole genome shotgun (WGS) entry which is preliminary data.</text>
</comment>
<dbReference type="PROSITE" id="PS50883">
    <property type="entry name" value="EAL"/>
    <property type="match status" value="1"/>
</dbReference>
<dbReference type="Pfam" id="PF13188">
    <property type="entry name" value="PAS_8"/>
    <property type="match status" value="1"/>
</dbReference>
<dbReference type="CDD" id="cd00130">
    <property type="entry name" value="PAS"/>
    <property type="match status" value="3"/>
</dbReference>
<dbReference type="Gene3D" id="3.20.20.450">
    <property type="entry name" value="EAL domain"/>
    <property type="match status" value="1"/>
</dbReference>
<dbReference type="SMART" id="SM00052">
    <property type="entry name" value="EAL"/>
    <property type="match status" value="1"/>
</dbReference>
<dbReference type="Pfam" id="PF00563">
    <property type="entry name" value="EAL"/>
    <property type="match status" value="1"/>
</dbReference>
<dbReference type="PANTHER" id="PTHR44757">
    <property type="entry name" value="DIGUANYLATE CYCLASE DGCP"/>
    <property type="match status" value="1"/>
</dbReference>
<feature type="domain" description="GGDEF" evidence="5">
    <location>
        <begin position="470"/>
        <end position="602"/>
    </location>
</feature>
<dbReference type="InterPro" id="IPR000160">
    <property type="entry name" value="GGDEF_dom"/>
</dbReference>
<dbReference type="PANTHER" id="PTHR44757:SF2">
    <property type="entry name" value="BIOFILM ARCHITECTURE MAINTENANCE PROTEIN MBAA"/>
    <property type="match status" value="1"/>
</dbReference>
<evidence type="ECO:0000313" key="7">
    <source>
        <dbReference type="Proteomes" id="UP000241193"/>
    </source>
</evidence>
<dbReference type="CDD" id="cd01948">
    <property type="entry name" value="EAL"/>
    <property type="match status" value="1"/>
</dbReference>
<dbReference type="PROSITE" id="PS50113">
    <property type="entry name" value="PAC"/>
    <property type="match status" value="1"/>
</dbReference>
<gene>
    <name evidence="6" type="ORF">C8261_14990</name>
</gene>
<dbReference type="OrthoDB" id="9813903at2"/>
<dbReference type="InterPro" id="IPR000014">
    <property type="entry name" value="PAS"/>
</dbReference>
<dbReference type="InterPro" id="IPR043128">
    <property type="entry name" value="Rev_trsase/Diguanyl_cyclase"/>
</dbReference>
<dbReference type="SUPFAM" id="SSF141868">
    <property type="entry name" value="EAL domain-like"/>
    <property type="match status" value="1"/>
</dbReference>
<dbReference type="InterPro" id="IPR052155">
    <property type="entry name" value="Biofilm_reg_signaling"/>
</dbReference>
<dbReference type="RefSeq" id="WP_107494539.1">
    <property type="nucleotide sequence ID" value="NZ_PZKC01000014.1"/>
</dbReference>
<dbReference type="Pfam" id="PF13426">
    <property type="entry name" value="PAS_9"/>
    <property type="match status" value="1"/>
</dbReference>
<feature type="domain" description="EAL" evidence="4">
    <location>
        <begin position="611"/>
        <end position="865"/>
    </location>
</feature>
<dbReference type="EMBL" id="PZKC01000014">
    <property type="protein sequence ID" value="PTD95321.1"/>
    <property type="molecule type" value="Genomic_DNA"/>
</dbReference>
<dbReference type="GO" id="GO:0003824">
    <property type="term" value="F:catalytic activity"/>
    <property type="evidence" value="ECO:0007669"/>
    <property type="project" value="UniProtKB-ARBA"/>
</dbReference>
<protein>
    <submittedName>
        <fullName evidence="6">GGDEF domain-containing protein</fullName>
    </submittedName>
</protein>
<dbReference type="FunFam" id="3.30.70.270:FF:000001">
    <property type="entry name" value="Diguanylate cyclase domain protein"/>
    <property type="match status" value="1"/>
</dbReference>
<feature type="domain" description="PAC" evidence="3">
    <location>
        <begin position="386"/>
        <end position="438"/>
    </location>
</feature>
<accession>A0A2T4IC34</accession>
<evidence type="ECO:0000259" key="5">
    <source>
        <dbReference type="PROSITE" id="PS50887"/>
    </source>
</evidence>
<proteinExistence type="predicted"/>
<evidence type="ECO:0000259" key="3">
    <source>
        <dbReference type="PROSITE" id="PS50113"/>
    </source>
</evidence>
<dbReference type="InterPro" id="IPR013656">
    <property type="entry name" value="PAS_4"/>
</dbReference>
<dbReference type="PROSITE" id="PS50112">
    <property type="entry name" value="PAS"/>
    <property type="match status" value="3"/>
</dbReference>
<dbReference type="NCBIfam" id="TIGR00254">
    <property type="entry name" value="GGDEF"/>
    <property type="match status" value="1"/>
</dbReference>
<evidence type="ECO:0000259" key="4">
    <source>
        <dbReference type="PROSITE" id="PS50883"/>
    </source>
</evidence>
<reference evidence="6 7" key="1">
    <citation type="submission" date="2018-03" db="EMBL/GenBank/DDBJ databases">
        <authorList>
            <person name="Keele B.F."/>
        </authorList>
    </citation>
    <scope>NUCLEOTIDE SEQUENCE [LARGE SCALE GENOMIC DNA]</scope>
    <source>
        <strain evidence="6 7">D20</strain>
    </source>
</reference>
<reference evidence="6 7" key="2">
    <citation type="submission" date="2018-04" db="EMBL/GenBank/DDBJ databases">
        <title>Thauera lacus sp. nov., isolated from an saline lake in Inner Mongolia, China.</title>
        <authorList>
            <person name="Liang Q.-Y."/>
        </authorList>
    </citation>
    <scope>NUCLEOTIDE SEQUENCE [LARGE SCALE GENOMIC DNA]</scope>
    <source>
        <strain evidence="6 7">D20</strain>
    </source>
</reference>
<dbReference type="PROSITE" id="PS50887">
    <property type="entry name" value="GGDEF"/>
    <property type="match status" value="1"/>
</dbReference>